<evidence type="ECO:0000256" key="1">
    <source>
        <dbReference type="SAM" id="Phobius"/>
    </source>
</evidence>
<evidence type="ECO:0008006" key="4">
    <source>
        <dbReference type="Google" id="ProtNLM"/>
    </source>
</evidence>
<dbReference type="Proteomes" id="UP001302126">
    <property type="component" value="Unassembled WGS sequence"/>
</dbReference>
<organism evidence="2 3">
    <name type="scientific">Podospora australis</name>
    <dbReference type="NCBI Taxonomy" id="1536484"/>
    <lineage>
        <taxon>Eukaryota</taxon>
        <taxon>Fungi</taxon>
        <taxon>Dikarya</taxon>
        <taxon>Ascomycota</taxon>
        <taxon>Pezizomycotina</taxon>
        <taxon>Sordariomycetes</taxon>
        <taxon>Sordariomycetidae</taxon>
        <taxon>Sordariales</taxon>
        <taxon>Podosporaceae</taxon>
        <taxon>Podospora</taxon>
    </lineage>
</organism>
<protein>
    <recommendedName>
        <fullName evidence="4">MARVEL domain-containing protein</fullName>
    </recommendedName>
</protein>
<feature type="transmembrane region" description="Helical" evidence="1">
    <location>
        <begin position="34"/>
        <end position="56"/>
    </location>
</feature>
<feature type="transmembrane region" description="Helical" evidence="1">
    <location>
        <begin position="163"/>
        <end position="188"/>
    </location>
</feature>
<keyword evidence="1" id="KW-0812">Transmembrane</keyword>
<name>A0AAN6WTU8_9PEZI</name>
<evidence type="ECO:0000313" key="2">
    <source>
        <dbReference type="EMBL" id="KAK4187871.1"/>
    </source>
</evidence>
<reference evidence="2" key="1">
    <citation type="journal article" date="2023" name="Mol. Phylogenet. Evol.">
        <title>Genome-scale phylogeny and comparative genomics of the fungal order Sordariales.</title>
        <authorList>
            <person name="Hensen N."/>
            <person name="Bonometti L."/>
            <person name="Westerberg I."/>
            <person name="Brannstrom I.O."/>
            <person name="Guillou S."/>
            <person name="Cros-Aarteil S."/>
            <person name="Calhoun S."/>
            <person name="Haridas S."/>
            <person name="Kuo A."/>
            <person name="Mondo S."/>
            <person name="Pangilinan J."/>
            <person name="Riley R."/>
            <person name="LaButti K."/>
            <person name="Andreopoulos B."/>
            <person name="Lipzen A."/>
            <person name="Chen C."/>
            <person name="Yan M."/>
            <person name="Daum C."/>
            <person name="Ng V."/>
            <person name="Clum A."/>
            <person name="Steindorff A."/>
            <person name="Ohm R.A."/>
            <person name="Martin F."/>
            <person name="Silar P."/>
            <person name="Natvig D.O."/>
            <person name="Lalanne C."/>
            <person name="Gautier V."/>
            <person name="Ament-Velasquez S.L."/>
            <person name="Kruys A."/>
            <person name="Hutchinson M.I."/>
            <person name="Powell A.J."/>
            <person name="Barry K."/>
            <person name="Miller A.N."/>
            <person name="Grigoriev I.V."/>
            <person name="Debuchy R."/>
            <person name="Gladieux P."/>
            <person name="Hiltunen Thoren M."/>
            <person name="Johannesson H."/>
        </authorList>
    </citation>
    <scope>NUCLEOTIDE SEQUENCE</scope>
    <source>
        <strain evidence="2">PSN309</strain>
    </source>
</reference>
<feature type="transmembrane region" description="Helical" evidence="1">
    <location>
        <begin position="97"/>
        <end position="121"/>
    </location>
</feature>
<keyword evidence="1" id="KW-1133">Transmembrane helix</keyword>
<comment type="caution">
    <text evidence="2">The sequence shown here is derived from an EMBL/GenBank/DDBJ whole genome shotgun (WGS) entry which is preliminary data.</text>
</comment>
<reference evidence="2" key="2">
    <citation type="submission" date="2023-05" db="EMBL/GenBank/DDBJ databases">
        <authorList>
            <consortium name="Lawrence Berkeley National Laboratory"/>
            <person name="Steindorff A."/>
            <person name="Hensen N."/>
            <person name="Bonometti L."/>
            <person name="Westerberg I."/>
            <person name="Brannstrom I.O."/>
            <person name="Guillou S."/>
            <person name="Cros-Aarteil S."/>
            <person name="Calhoun S."/>
            <person name="Haridas S."/>
            <person name="Kuo A."/>
            <person name="Mondo S."/>
            <person name="Pangilinan J."/>
            <person name="Riley R."/>
            <person name="Labutti K."/>
            <person name="Andreopoulos B."/>
            <person name="Lipzen A."/>
            <person name="Chen C."/>
            <person name="Yanf M."/>
            <person name="Daum C."/>
            <person name="Ng V."/>
            <person name="Clum A."/>
            <person name="Ohm R."/>
            <person name="Martin F."/>
            <person name="Silar P."/>
            <person name="Natvig D."/>
            <person name="Lalanne C."/>
            <person name="Gautier V."/>
            <person name="Ament-Velasquez S.L."/>
            <person name="Kruys A."/>
            <person name="Hutchinson M.I."/>
            <person name="Powell A.J."/>
            <person name="Barry K."/>
            <person name="Miller A.N."/>
            <person name="Grigoriev I.V."/>
            <person name="Debuchy R."/>
            <person name="Gladieux P."/>
            <person name="Thoren M.H."/>
            <person name="Johannesson H."/>
        </authorList>
    </citation>
    <scope>NUCLEOTIDE SEQUENCE</scope>
    <source>
        <strain evidence="2">PSN309</strain>
    </source>
</reference>
<accession>A0AAN6WTU8</accession>
<keyword evidence="1" id="KW-0472">Membrane</keyword>
<feature type="transmembrane region" description="Helical" evidence="1">
    <location>
        <begin position="68"/>
        <end position="90"/>
    </location>
</feature>
<dbReference type="AlphaFoldDB" id="A0AAN6WTU8"/>
<evidence type="ECO:0000313" key="3">
    <source>
        <dbReference type="Proteomes" id="UP001302126"/>
    </source>
</evidence>
<dbReference type="EMBL" id="MU864396">
    <property type="protein sequence ID" value="KAK4187871.1"/>
    <property type="molecule type" value="Genomic_DNA"/>
</dbReference>
<proteinExistence type="predicted"/>
<gene>
    <name evidence="2" type="ORF">QBC35DRAFT_383934</name>
</gene>
<sequence length="193" mass="21789">MASTVTTDPSLVYSRRVIEQRVHKYHWPAVQLNVWMIIMLIAACTIIGVFATFIEIQNTLLLPIPWYFPYYITVGSLVVAFILLLLWLIYQRRLLPSIVMIGGFILFVLWLVGLIVISVQLWGPSGSVSSNCNLFVFGANPMPKGQTLETLAWLEQRSICQSWQAVFAFGLVGAVFLLWIMVIAYQVFADDAA</sequence>
<keyword evidence="3" id="KW-1185">Reference proteome</keyword>